<dbReference type="GO" id="GO:0050660">
    <property type="term" value="F:flavin adenine dinucleotide binding"/>
    <property type="evidence" value="ECO:0007669"/>
    <property type="project" value="InterPro"/>
</dbReference>
<gene>
    <name evidence="7" type="ORF">DFR36_10781</name>
</gene>
<evidence type="ECO:0000256" key="1">
    <source>
        <dbReference type="ARBA" id="ARBA00001974"/>
    </source>
</evidence>
<dbReference type="Proteomes" id="UP000246483">
    <property type="component" value="Unassembled WGS sequence"/>
</dbReference>
<comment type="cofactor">
    <cofactor evidence="1">
        <name>FAD</name>
        <dbReference type="ChEBI" id="CHEBI:57692"/>
    </cofactor>
</comment>
<evidence type="ECO:0000256" key="2">
    <source>
        <dbReference type="ARBA" id="ARBA00009347"/>
    </source>
</evidence>
<dbReference type="Gene3D" id="2.40.110.10">
    <property type="entry name" value="Butyryl-CoA Dehydrogenase, subunit A, domain 2"/>
    <property type="match status" value="1"/>
</dbReference>
<accession>A0A317R909</accession>
<evidence type="ECO:0000259" key="6">
    <source>
        <dbReference type="Pfam" id="PF12806"/>
    </source>
</evidence>
<feature type="domain" description="Acyl-CoA dehydrogenase/oxidase C-terminal" evidence="5">
    <location>
        <begin position="332"/>
        <end position="501"/>
    </location>
</feature>
<evidence type="ECO:0000313" key="8">
    <source>
        <dbReference type="Proteomes" id="UP000246483"/>
    </source>
</evidence>
<dbReference type="GO" id="GO:0016627">
    <property type="term" value="F:oxidoreductase activity, acting on the CH-CH group of donors"/>
    <property type="evidence" value="ECO:0007669"/>
    <property type="project" value="InterPro"/>
</dbReference>
<dbReference type="Gene3D" id="1.10.540.10">
    <property type="entry name" value="Acyl-CoA dehydrogenase/oxidase, N-terminal domain"/>
    <property type="match status" value="1"/>
</dbReference>
<dbReference type="SUPFAM" id="SSF47203">
    <property type="entry name" value="Acyl-CoA dehydrogenase C-terminal domain-like"/>
    <property type="match status" value="1"/>
</dbReference>
<dbReference type="InterPro" id="IPR009100">
    <property type="entry name" value="AcylCoA_DH/oxidase_NM_dom_sf"/>
</dbReference>
<reference evidence="7 8" key="1">
    <citation type="submission" date="2018-05" db="EMBL/GenBank/DDBJ databases">
        <title>Genomic Encyclopedia of Type Strains, Phase IV (KMG-IV): sequencing the most valuable type-strain genomes for metagenomic binning, comparative biology and taxonomic classification.</title>
        <authorList>
            <person name="Goeker M."/>
        </authorList>
    </citation>
    <scope>NUCLEOTIDE SEQUENCE [LARGE SCALE GENOMIC DNA]</scope>
    <source>
        <strain evidence="7 8">DSM 26006</strain>
    </source>
</reference>
<proteinExistence type="inferred from homology"/>
<dbReference type="SUPFAM" id="SSF56645">
    <property type="entry name" value="Acyl-CoA dehydrogenase NM domain-like"/>
    <property type="match status" value="1"/>
</dbReference>
<dbReference type="InterPro" id="IPR025878">
    <property type="entry name" value="Acyl-CoA_dh-like_C_dom"/>
</dbReference>
<organism evidence="7 8">
    <name type="scientific">Melaminivora alkalimesophila</name>
    <dbReference type="NCBI Taxonomy" id="1165852"/>
    <lineage>
        <taxon>Bacteria</taxon>
        <taxon>Pseudomonadati</taxon>
        <taxon>Pseudomonadota</taxon>
        <taxon>Betaproteobacteria</taxon>
        <taxon>Burkholderiales</taxon>
        <taxon>Comamonadaceae</taxon>
        <taxon>Melaminivora</taxon>
    </lineage>
</organism>
<dbReference type="InterPro" id="IPR037069">
    <property type="entry name" value="AcylCoA_DH/ox_N_sf"/>
</dbReference>
<feature type="domain" description="Acetyl-CoA dehydrogenase-like C-terminal" evidence="6">
    <location>
        <begin position="519"/>
        <end position="638"/>
    </location>
</feature>
<dbReference type="PANTHER" id="PTHR42803:SF3">
    <property type="entry name" value="ACYL-COA DEHYDROGENASE-RELATED"/>
    <property type="match status" value="1"/>
</dbReference>
<protein>
    <submittedName>
        <fullName evidence="7">Butyryl-CoA dehydrogenase</fullName>
    </submittedName>
</protein>
<dbReference type="AlphaFoldDB" id="A0A317R909"/>
<keyword evidence="8" id="KW-1185">Reference proteome</keyword>
<dbReference type="Pfam" id="PF12806">
    <property type="entry name" value="Acyl-CoA_dh_C"/>
    <property type="match status" value="1"/>
</dbReference>
<dbReference type="InterPro" id="IPR036250">
    <property type="entry name" value="AcylCo_DH-like_C"/>
</dbReference>
<dbReference type="Gene3D" id="1.20.140.10">
    <property type="entry name" value="Butyryl-CoA Dehydrogenase, subunit A, domain 3"/>
    <property type="match status" value="1"/>
</dbReference>
<evidence type="ECO:0000259" key="5">
    <source>
        <dbReference type="Pfam" id="PF00441"/>
    </source>
</evidence>
<sequence length="643" mass="69869">MQGLRGAFVFPGALRRLLDMGRGARVSIISTMTSPLRSTLDFLLHDWLQAESLTARERFADHSRETFDAVLDTCERIAREKYAPFNRTVDEQEPRFDGERVILPQCTHDARLAYAESGMLSAAQDYELGGMQLPYVVESAANAFFGVASISIGANLLTTGNANAILAHGTPMQQQVFAANEFNGRWTGTMCLSEPQAGSSLSDVATRAEADGADFADDPLGPRYRLTGNKMWISGGDHELAENIVHLVLAKIPGPDGKLVPGTRGISLFIVPKHLVDTDGRLTGERNDVALAGLNHKLGWRGTTNTLLNFGEGKYPVRGSAGAIGYLVGQPGEGLKCMFHMMNEARIAIGMAATMLGLAGYYASLDYARTRLQGRPMGAGGKDPTQPPVPLIEHADIKRMLLAQKSWCEGALALNLYCARLVDEGRTGEPQAAAEARLLLEVLTPIAKSWPSENCLEANSLAIQIHGGYGYTRDFPVEQYWRDNRLNMIHEGTHGIQAMDLLGRKVVMQDGAGLKLLARTIGAAIERARAHPELADWAGQLAQALQEVGEATQAAWATGDPQEALANAVPYMQAFGHVVLAWMWLDIACSVLQRDASLSSPASAGRMGAARYFFHYELPRIGAWLAVVRRRDMSCAAMADEMF</sequence>
<comment type="caution">
    <text evidence="7">The sequence shown here is derived from an EMBL/GenBank/DDBJ whole genome shotgun (WGS) entry which is preliminary data.</text>
</comment>
<keyword evidence="3" id="KW-0285">Flavoprotein</keyword>
<name>A0A317R909_9BURK</name>
<keyword evidence="4" id="KW-0274">FAD</keyword>
<evidence type="ECO:0000313" key="7">
    <source>
        <dbReference type="EMBL" id="PWW44615.1"/>
    </source>
</evidence>
<dbReference type="EMBL" id="QGUB01000007">
    <property type="protein sequence ID" value="PWW44615.1"/>
    <property type="molecule type" value="Genomic_DNA"/>
</dbReference>
<evidence type="ECO:0000256" key="4">
    <source>
        <dbReference type="ARBA" id="ARBA00022827"/>
    </source>
</evidence>
<evidence type="ECO:0000256" key="3">
    <source>
        <dbReference type="ARBA" id="ARBA00022630"/>
    </source>
</evidence>
<dbReference type="InterPro" id="IPR046373">
    <property type="entry name" value="Acyl-CoA_Oxase/DH_mid-dom_sf"/>
</dbReference>
<dbReference type="InterPro" id="IPR009075">
    <property type="entry name" value="AcylCo_DH/oxidase_C"/>
</dbReference>
<comment type="similarity">
    <text evidence="2">Belongs to the acyl-CoA dehydrogenase family.</text>
</comment>
<dbReference type="Pfam" id="PF00441">
    <property type="entry name" value="Acyl-CoA_dh_1"/>
    <property type="match status" value="1"/>
</dbReference>
<dbReference type="PANTHER" id="PTHR42803">
    <property type="entry name" value="ACYL-COA DEHYDROGENASE"/>
    <property type="match status" value="1"/>
</dbReference>
<dbReference type="InterPro" id="IPR052166">
    <property type="entry name" value="Diverse_Acyl-CoA_DH"/>
</dbReference>